<feature type="region of interest" description="Disordered" evidence="1">
    <location>
        <begin position="270"/>
        <end position="303"/>
    </location>
</feature>
<feature type="compositionally biased region" description="Low complexity" evidence="1">
    <location>
        <begin position="279"/>
        <end position="294"/>
    </location>
</feature>
<evidence type="ECO:0000313" key="2">
    <source>
        <dbReference type="EMBL" id="KAF2025966.1"/>
    </source>
</evidence>
<feature type="compositionally biased region" description="Basic residues" evidence="1">
    <location>
        <begin position="120"/>
        <end position="139"/>
    </location>
</feature>
<feature type="compositionally biased region" description="Basic and acidic residues" evidence="1">
    <location>
        <begin position="607"/>
        <end position="624"/>
    </location>
</feature>
<evidence type="ECO:0000256" key="1">
    <source>
        <dbReference type="SAM" id="MobiDB-lite"/>
    </source>
</evidence>
<evidence type="ECO:0000313" key="3">
    <source>
        <dbReference type="Proteomes" id="UP000799777"/>
    </source>
</evidence>
<feature type="compositionally biased region" description="Polar residues" evidence="1">
    <location>
        <begin position="592"/>
        <end position="606"/>
    </location>
</feature>
<dbReference type="AlphaFoldDB" id="A0A9P4LGR5"/>
<feature type="compositionally biased region" description="Low complexity" evidence="1">
    <location>
        <begin position="842"/>
        <end position="862"/>
    </location>
</feature>
<organism evidence="2 3">
    <name type="scientific">Setomelanomma holmii</name>
    <dbReference type="NCBI Taxonomy" id="210430"/>
    <lineage>
        <taxon>Eukaryota</taxon>
        <taxon>Fungi</taxon>
        <taxon>Dikarya</taxon>
        <taxon>Ascomycota</taxon>
        <taxon>Pezizomycotina</taxon>
        <taxon>Dothideomycetes</taxon>
        <taxon>Pleosporomycetidae</taxon>
        <taxon>Pleosporales</taxon>
        <taxon>Pleosporineae</taxon>
        <taxon>Phaeosphaeriaceae</taxon>
        <taxon>Setomelanomma</taxon>
    </lineage>
</organism>
<dbReference type="EMBL" id="ML978252">
    <property type="protein sequence ID" value="KAF2025966.1"/>
    <property type="molecule type" value="Genomic_DNA"/>
</dbReference>
<feature type="region of interest" description="Disordered" evidence="1">
    <location>
        <begin position="842"/>
        <end position="871"/>
    </location>
</feature>
<sequence>MTSMNLKTFSGRSRGLEFDLPWVALAFHHGPVSLDTSSLGPQCYLLKHGSLPVVGYQIEDDPLQNGRRRTTAVQNVVSLTHLQGPPNIVWRHVLIRQISPQPAAADGKWAFDFIPTMGRNTRRRGRRGGKRHKIRHAVQKQRETHTSDGISELCKRIISLRLHDNERLEKPACSSSEHDLNMNTSQAFSVQSVRHHWAPQFRPNSLPVAAKSQPVKDLTAPANCTQHPEHETASPIFSTREDDVGCQSNRAKMSDFFPLLAFMASPGSIGHRLSHSQGSPSVPTKPKLLSSKPPTQDPPPTNAETQAIEAACRTIALRQIGTAGCSRSSTPSILTVVSESTLPDAAAVPVIFPPAAEKGVPSRGESAGACKTTSCTMETSEAGPSDLRHGMIRPEQPSSNTPTSFDFDLSGRQLPSLGLTGIFAHVQDGYPAQAATPYNTHATSAWIASLRADQARYDSRSFTGNVISPAPPVHVAGGRSAIGPLIAAPLGSNQTFINLSPAYMVSPSSVHAAEPFARIEYDVSLPTALRDPHARESMKDFLRMGHSKSCWCPMHTSSNGDSSVVGEPSKALHIGQLEDPYLIRKFASQASSRSTSDIGTSRTPSDSARREAWHEAANRHHSDTGADSDDDDDIPGLIHRDGWILSSYGPNTAVSTHSSEEPKTKQSIEVSQTISSWDEMQPGIVLAVPIPLPSQSARDANEELAASQSPTFDEAARATRSDSPAGIEMQSLDRLNISSVHSTPTFEDDDMVILTPRSTSTTLSYEALRESYLRVADEECRAERGLSPHVPRYWAEETLSFSARETDYFGEGLLEMNFAPSTASSPAASLTYEFIHTAESAISSSTPSLPSSPASGSPMLAPTEDDESLQF</sequence>
<feature type="region of interest" description="Disordered" evidence="1">
    <location>
        <begin position="592"/>
        <end position="635"/>
    </location>
</feature>
<comment type="caution">
    <text evidence="2">The sequence shown here is derived from an EMBL/GenBank/DDBJ whole genome shotgun (WGS) entry which is preliminary data.</text>
</comment>
<proteinExistence type="predicted"/>
<dbReference type="Proteomes" id="UP000799777">
    <property type="component" value="Unassembled WGS sequence"/>
</dbReference>
<name>A0A9P4LGR5_9PLEO</name>
<feature type="region of interest" description="Disordered" evidence="1">
    <location>
        <begin position="120"/>
        <end position="146"/>
    </location>
</feature>
<keyword evidence="3" id="KW-1185">Reference proteome</keyword>
<dbReference type="OrthoDB" id="3798510at2759"/>
<gene>
    <name evidence="2" type="ORF">EK21DRAFT_92775</name>
</gene>
<accession>A0A9P4LGR5</accession>
<feature type="region of interest" description="Disordered" evidence="1">
    <location>
        <begin position="358"/>
        <end position="403"/>
    </location>
</feature>
<reference evidence="2" key="1">
    <citation type="journal article" date="2020" name="Stud. Mycol.">
        <title>101 Dothideomycetes genomes: a test case for predicting lifestyles and emergence of pathogens.</title>
        <authorList>
            <person name="Haridas S."/>
            <person name="Albert R."/>
            <person name="Binder M."/>
            <person name="Bloem J."/>
            <person name="Labutti K."/>
            <person name="Salamov A."/>
            <person name="Andreopoulos B."/>
            <person name="Baker S."/>
            <person name="Barry K."/>
            <person name="Bills G."/>
            <person name="Bluhm B."/>
            <person name="Cannon C."/>
            <person name="Castanera R."/>
            <person name="Culley D."/>
            <person name="Daum C."/>
            <person name="Ezra D."/>
            <person name="Gonzalez J."/>
            <person name="Henrissat B."/>
            <person name="Kuo A."/>
            <person name="Liang C."/>
            <person name="Lipzen A."/>
            <person name="Lutzoni F."/>
            <person name="Magnuson J."/>
            <person name="Mondo S."/>
            <person name="Nolan M."/>
            <person name="Ohm R."/>
            <person name="Pangilinan J."/>
            <person name="Park H.-J."/>
            <person name="Ramirez L."/>
            <person name="Alfaro M."/>
            <person name="Sun H."/>
            <person name="Tritt A."/>
            <person name="Yoshinaga Y."/>
            <person name="Zwiers L.-H."/>
            <person name="Turgeon B."/>
            <person name="Goodwin S."/>
            <person name="Spatafora J."/>
            <person name="Crous P."/>
            <person name="Grigoriev I."/>
        </authorList>
    </citation>
    <scope>NUCLEOTIDE SEQUENCE</scope>
    <source>
        <strain evidence="2">CBS 110217</strain>
    </source>
</reference>
<protein>
    <submittedName>
        <fullName evidence="2">Uncharacterized protein</fullName>
    </submittedName>
</protein>